<accession>A0A0P0WDP3</accession>
<reference evidence="3" key="1">
    <citation type="journal article" date="2005" name="Nature">
        <title>The map-based sequence of the rice genome.</title>
        <authorList>
            <consortium name="International rice genome sequencing project (IRGSP)"/>
            <person name="Matsumoto T."/>
            <person name="Wu J."/>
            <person name="Kanamori H."/>
            <person name="Katayose Y."/>
            <person name="Fujisawa M."/>
            <person name="Namiki N."/>
            <person name="Mizuno H."/>
            <person name="Yamamoto K."/>
            <person name="Antonio B.A."/>
            <person name="Baba T."/>
            <person name="Sakata K."/>
            <person name="Nagamura Y."/>
            <person name="Aoki H."/>
            <person name="Arikawa K."/>
            <person name="Arita K."/>
            <person name="Bito T."/>
            <person name="Chiden Y."/>
            <person name="Fujitsuka N."/>
            <person name="Fukunaka R."/>
            <person name="Hamada M."/>
            <person name="Harada C."/>
            <person name="Hayashi A."/>
            <person name="Hijishita S."/>
            <person name="Honda M."/>
            <person name="Hosokawa S."/>
            <person name="Ichikawa Y."/>
            <person name="Idonuma A."/>
            <person name="Iijima M."/>
            <person name="Ikeda M."/>
            <person name="Ikeno M."/>
            <person name="Ito K."/>
            <person name="Ito S."/>
            <person name="Ito T."/>
            <person name="Ito Y."/>
            <person name="Ito Y."/>
            <person name="Iwabuchi A."/>
            <person name="Kamiya K."/>
            <person name="Karasawa W."/>
            <person name="Kurita K."/>
            <person name="Katagiri S."/>
            <person name="Kikuta A."/>
            <person name="Kobayashi H."/>
            <person name="Kobayashi N."/>
            <person name="Machita K."/>
            <person name="Maehara T."/>
            <person name="Masukawa M."/>
            <person name="Mizubayashi T."/>
            <person name="Mukai Y."/>
            <person name="Nagasaki H."/>
            <person name="Nagata Y."/>
            <person name="Naito S."/>
            <person name="Nakashima M."/>
            <person name="Nakama Y."/>
            <person name="Nakamichi Y."/>
            <person name="Nakamura M."/>
            <person name="Meguro A."/>
            <person name="Negishi M."/>
            <person name="Ohta I."/>
            <person name="Ohta T."/>
            <person name="Okamoto M."/>
            <person name="Ono N."/>
            <person name="Saji S."/>
            <person name="Sakaguchi M."/>
            <person name="Sakai K."/>
            <person name="Shibata M."/>
            <person name="Shimokawa T."/>
            <person name="Song J."/>
            <person name="Takazaki Y."/>
            <person name="Terasawa K."/>
            <person name="Tsugane M."/>
            <person name="Tsuji K."/>
            <person name="Ueda S."/>
            <person name="Waki K."/>
            <person name="Yamagata H."/>
            <person name="Yamamoto M."/>
            <person name="Yamamoto S."/>
            <person name="Yamane H."/>
            <person name="Yoshiki S."/>
            <person name="Yoshihara R."/>
            <person name="Yukawa K."/>
            <person name="Zhong H."/>
            <person name="Yano M."/>
            <person name="Yuan Q."/>
            <person name="Ouyang S."/>
            <person name="Liu J."/>
            <person name="Jones K.M."/>
            <person name="Gansberger K."/>
            <person name="Moffat K."/>
            <person name="Hill J."/>
            <person name="Bera J."/>
            <person name="Fadrosh D."/>
            <person name="Jin S."/>
            <person name="Johri S."/>
            <person name="Kim M."/>
            <person name="Overton L."/>
            <person name="Reardon M."/>
            <person name="Tsitrin T."/>
            <person name="Vuong H."/>
            <person name="Weaver B."/>
            <person name="Ciecko A."/>
            <person name="Tallon L."/>
            <person name="Jackson J."/>
            <person name="Pai G."/>
            <person name="Aken S.V."/>
            <person name="Utterback T."/>
            <person name="Reidmuller S."/>
            <person name="Feldblyum T."/>
            <person name="Hsiao J."/>
            <person name="Zismann V."/>
            <person name="Iobst S."/>
            <person name="de Vazeille A.R."/>
            <person name="Buell C.R."/>
            <person name="Ying K."/>
            <person name="Li Y."/>
            <person name="Lu T."/>
            <person name="Huang Y."/>
            <person name="Zhao Q."/>
            <person name="Feng Q."/>
            <person name="Zhang L."/>
            <person name="Zhu J."/>
            <person name="Weng Q."/>
            <person name="Mu J."/>
            <person name="Lu Y."/>
            <person name="Fan D."/>
            <person name="Liu Y."/>
            <person name="Guan J."/>
            <person name="Zhang Y."/>
            <person name="Yu S."/>
            <person name="Liu X."/>
            <person name="Zhang Y."/>
            <person name="Hong G."/>
            <person name="Han B."/>
            <person name="Choisne N."/>
            <person name="Demange N."/>
            <person name="Orjeda G."/>
            <person name="Samain S."/>
            <person name="Cattolico L."/>
            <person name="Pelletier E."/>
            <person name="Couloux A."/>
            <person name="Segurens B."/>
            <person name="Wincker P."/>
            <person name="D'Hont A."/>
            <person name="Scarpelli C."/>
            <person name="Weissenbach J."/>
            <person name="Salanoubat M."/>
            <person name="Quetier F."/>
            <person name="Yu Y."/>
            <person name="Kim H.R."/>
            <person name="Rambo T."/>
            <person name="Currie J."/>
            <person name="Collura K."/>
            <person name="Luo M."/>
            <person name="Yang T."/>
            <person name="Ammiraju J.S.S."/>
            <person name="Engler F."/>
            <person name="Soderlund C."/>
            <person name="Wing R.A."/>
            <person name="Palmer L.E."/>
            <person name="de la Bastide M."/>
            <person name="Spiegel L."/>
            <person name="Nascimento L."/>
            <person name="Zutavern T."/>
            <person name="O'Shaughnessy A."/>
            <person name="Dike S."/>
            <person name="Dedhia N."/>
            <person name="Preston R."/>
            <person name="Balija V."/>
            <person name="McCombie W.R."/>
            <person name="Chow T."/>
            <person name="Chen H."/>
            <person name="Chung M."/>
            <person name="Chen C."/>
            <person name="Shaw J."/>
            <person name="Wu H."/>
            <person name="Hsiao K."/>
            <person name="Chao Y."/>
            <person name="Chu M."/>
            <person name="Cheng C."/>
            <person name="Hour A."/>
            <person name="Lee P."/>
            <person name="Lin S."/>
            <person name="Lin Y."/>
            <person name="Liou J."/>
            <person name="Liu S."/>
            <person name="Hsing Y."/>
            <person name="Raghuvanshi S."/>
            <person name="Mohanty A."/>
            <person name="Bharti A.K."/>
            <person name="Gaur A."/>
            <person name="Gupta V."/>
            <person name="Kumar D."/>
            <person name="Ravi V."/>
            <person name="Vij S."/>
            <person name="Kapur A."/>
            <person name="Khurana P."/>
            <person name="Khurana P."/>
            <person name="Khurana J.P."/>
            <person name="Tyagi A.K."/>
            <person name="Gaikwad K."/>
            <person name="Singh A."/>
            <person name="Dalal V."/>
            <person name="Srivastava S."/>
            <person name="Dixit A."/>
            <person name="Pal A.K."/>
            <person name="Ghazi I.A."/>
            <person name="Yadav M."/>
            <person name="Pandit A."/>
            <person name="Bhargava A."/>
            <person name="Sureshbabu K."/>
            <person name="Batra K."/>
            <person name="Sharma T.R."/>
            <person name="Mohapatra T."/>
            <person name="Singh N.K."/>
            <person name="Messing J."/>
            <person name="Nelson A.B."/>
            <person name="Fuks G."/>
            <person name="Kavchok S."/>
            <person name="Keizer G."/>
            <person name="Linton E."/>
            <person name="Llaca V."/>
            <person name="Song R."/>
            <person name="Tanyolac B."/>
            <person name="Young S."/>
            <person name="Ho-Il K."/>
            <person name="Hahn J.H."/>
            <person name="Sangsakoo G."/>
            <person name="Vanavichit A."/>
            <person name="de Mattos Luiz.A.T."/>
            <person name="Zimmer P.D."/>
            <person name="Malone G."/>
            <person name="Dellagostin O."/>
            <person name="de Oliveira A.C."/>
            <person name="Bevan M."/>
            <person name="Bancroft I."/>
            <person name="Minx P."/>
            <person name="Cordum H."/>
            <person name="Wilson R."/>
            <person name="Cheng Z."/>
            <person name="Jin W."/>
            <person name="Jiang J."/>
            <person name="Leong S.A."/>
            <person name="Iwama H."/>
            <person name="Gojobori T."/>
            <person name="Itoh T."/>
            <person name="Niimura Y."/>
            <person name="Fujii Y."/>
            <person name="Habara T."/>
            <person name="Sakai H."/>
            <person name="Sato Y."/>
            <person name="Wilson G."/>
            <person name="Kumar K."/>
            <person name="McCouch S."/>
            <person name="Juretic N."/>
            <person name="Hoen D."/>
            <person name="Wright S."/>
            <person name="Bruskiewich R."/>
            <person name="Bureau T."/>
            <person name="Miyao A."/>
            <person name="Hirochika H."/>
            <person name="Nishikawa T."/>
            <person name="Kadowaki K."/>
            <person name="Sugiura M."/>
            <person name="Burr B."/>
            <person name="Sasaki T."/>
        </authorList>
    </citation>
    <scope>NUCLEOTIDE SEQUENCE [LARGE SCALE GENOMIC DNA]</scope>
    <source>
        <strain evidence="3">cv. Nipponbare</strain>
    </source>
</reference>
<dbReference type="EMBL" id="AP014960">
    <property type="protein sequence ID" value="BAS90581.1"/>
    <property type="molecule type" value="Genomic_DNA"/>
</dbReference>
<reference evidence="2 3" key="3">
    <citation type="journal article" date="2013" name="Rice">
        <title>Improvement of the Oryza sativa Nipponbare reference genome using next generation sequence and optical map data.</title>
        <authorList>
            <person name="Kawahara Y."/>
            <person name="de la Bastide M."/>
            <person name="Hamilton J.P."/>
            <person name="Kanamori H."/>
            <person name="McCombie W.R."/>
            <person name="Ouyang S."/>
            <person name="Schwartz D.C."/>
            <person name="Tanaka T."/>
            <person name="Wu J."/>
            <person name="Zhou S."/>
            <person name="Childs K.L."/>
            <person name="Davidson R.M."/>
            <person name="Lin H."/>
            <person name="Quesada-Ocampo L."/>
            <person name="Vaillancourt B."/>
            <person name="Sakai H."/>
            <person name="Lee S.S."/>
            <person name="Kim J."/>
            <person name="Numa H."/>
            <person name="Itoh T."/>
            <person name="Buell C.R."/>
            <person name="Matsumoto T."/>
        </authorList>
    </citation>
    <scope>NUCLEOTIDE SEQUENCE [LARGE SCALE GENOMIC DNA]</scope>
    <source>
        <strain evidence="3">cv. Nipponbare</strain>
    </source>
</reference>
<feature type="region of interest" description="Disordered" evidence="1">
    <location>
        <begin position="192"/>
        <end position="244"/>
    </location>
</feature>
<gene>
    <name evidence="2" type="ordered locus">Os04g0572500</name>
    <name evidence="2" type="ORF">OSNPB_040572500</name>
</gene>
<dbReference type="PANTHER" id="PTHR33623">
    <property type="entry name" value="OS04G0572500 PROTEIN"/>
    <property type="match status" value="1"/>
</dbReference>
<protein>
    <submittedName>
        <fullName evidence="2">Os04g0572500 protein</fullName>
    </submittedName>
</protein>
<dbReference type="PaxDb" id="39947-A0A0P0WDP3"/>
<keyword evidence="3" id="KW-1185">Reference proteome</keyword>
<dbReference type="PANTHER" id="PTHR33623:SF23">
    <property type="entry name" value="OS04G0572500 PROTEIN"/>
    <property type="match status" value="1"/>
</dbReference>
<feature type="compositionally biased region" description="Acidic residues" evidence="1">
    <location>
        <begin position="276"/>
        <end position="298"/>
    </location>
</feature>
<proteinExistence type="predicted"/>
<reference evidence="2 3" key="2">
    <citation type="journal article" date="2013" name="Plant Cell Physiol.">
        <title>Rice Annotation Project Database (RAP-DB): an integrative and interactive database for rice genomics.</title>
        <authorList>
            <person name="Sakai H."/>
            <person name="Lee S.S."/>
            <person name="Tanaka T."/>
            <person name="Numa H."/>
            <person name="Kim J."/>
            <person name="Kawahara Y."/>
            <person name="Wakimoto H."/>
            <person name="Yang C.C."/>
            <person name="Iwamoto M."/>
            <person name="Abe T."/>
            <person name="Yamada Y."/>
            <person name="Muto A."/>
            <person name="Inokuchi H."/>
            <person name="Ikemura T."/>
            <person name="Matsumoto T."/>
            <person name="Sasaki T."/>
            <person name="Itoh T."/>
        </authorList>
    </citation>
    <scope>NUCLEOTIDE SEQUENCE [LARGE SCALE GENOMIC DNA]</scope>
    <source>
        <strain evidence="3">cv. Nipponbare</strain>
    </source>
</reference>
<evidence type="ECO:0000313" key="3">
    <source>
        <dbReference type="Proteomes" id="UP000059680"/>
    </source>
</evidence>
<organism evidence="2 3">
    <name type="scientific">Oryza sativa subsp. japonica</name>
    <name type="common">Rice</name>
    <dbReference type="NCBI Taxonomy" id="39947"/>
    <lineage>
        <taxon>Eukaryota</taxon>
        <taxon>Viridiplantae</taxon>
        <taxon>Streptophyta</taxon>
        <taxon>Embryophyta</taxon>
        <taxon>Tracheophyta</taxon>
        <taxon>Spermatophyta</taxon>
        <taxon>Magnoliopsida</taxon>
        <taxon>Liliopsida</taxon>
        <taxon>Poales</taxon>
        <taxon>Poaceae</taxon>
        <taxon>BOP clade</taxon>
        <taxon>Oryzoideae</taxon>
        <taxon>Oryzeae</taxon>
        <taxon>Oryzinae</taxon>
        <taxon>Oryza</taxon>
        <taxon>Oryza sativa</taxon>
    </lineage>
</organism>
<dbReference type="AlphaFoldDB" id="A0A0P0WDP3"/>
<dbReference type="OMA" id="FFYDGLP"/>
<feature type="region of interest" description="Disordered" evidence="1">
    <location>
        <begin position="276"/>
        <end position="299"/>
    </location>
</feature>
<dbReference type="Proteomes" id="UP000059680">
    <property type="component" value="Chromosome 4"/>
</dbReference>
<dbReference type="Gramene" id="Os04t0572500-00">
    <property type="protein sequence ID" value="Os04t0572500-00"/>
    <property type="gene ID" value="Os04g0572500"/>
</dbReference>
<evidence type="ECO:0000256" key="1">
    <source>
        <dbReference type="SAM" id="MobiDB-lite"/>
    </source>
</evidence>
<name>A0A0P0WDP3_ORYSJ</name>
<sequence>MWALFDLQTLPNPRPFPCLINRGLQCPDIPLTLCASDSTQSCSFQTKNARTTPSQSLTLAVHARLASPPLLPRRTRECKTAAASMELEGRARPLLMLKEWLELESSAELSRDGFGCYPRRQLAAELRGGGGGSGRRRNGAVIERVSAAVRAALLIRPSSSAREGGEAALSKSFSRRLGRGFWRKRRGEGDEVNSRVDSCSAAAVSGRDDGSSPAMSPRRRSWEGRHAGGVAGRQSHETQKQVASKMDCEATCHLDEELEQGQRRSPVSVMDFLSQDEEDDDGEVEDGNGNSEYDDVDDSIASPTFQQSLSNIRRVGQQLLQKIRQFEQLAELDASDVDDATLAKEDVVCHVADSDSMEDDTEEAFVQDLVDLLEANSPGSTRCFQKLLIDFFYDGLPPWQGERLDGPDRAKLLLEIAKAWLDDQDFSSRFDGKAEVEEIERIGRWRCFKEVGQELLAVDLEGEIFWSLVAEMVGELG</sequence>
<dbReference type="InParanoid" id="A0A0P0WDP3"/>
<dbReference type="eggNOG" id="ENOG502QU97">
    <property type="taxonomic scope" value="Eukaryota"/>
</dbReference>
<evidence type="ECO:0000313" key="2">
    <source>
        <dbReference type="EMBL" id="BAS90581.1"/>
    </source>
</evidence>